<dbReference type="Pfam" id="PF00692">
    <property type="entry name" value="dUTPase"/>
    <property type="match status" value="1"/>
</dbReference>
<evidence type="ECO:0000256" key="2">
    <source>
        <dbReference type="ARBA" id="ARBA00012379"/>
    </source>
</evidence>
<dbReference type="GO" id="GO:0046081">
    <property type="term" value="P:dUTP catabolic process"/>
    <property type="evidence" value="ECO:0007669"/>
    <property type="project" value="InterPro"/>
</dbReference>
<dbReference type="GO" id="GO:0004170">
    <property type="term" value="F:dUTP diphosphatase activity"/>
    <property type="evidence" value="ECO:0007669"/>
    <property type="project" value="UniProtKB-EC"/>
</dbReference>
<dbReference type="InterPro" id="IPR036157">
    <property type="entry name" value="dUTPase-like_sf"/>
</dbReference>
<comment type="catalytic activity">
    <reaction evidence="5">
        <text>dUTP + H2O = dUMP + diphosphate + H(+)</text>
        <dbReference type="Rhea" id="RHEA:10248"/>
        <dbReference type="ChEBI" id="CHEBI:15377"/>
        <dbReference type="ChEBI" id="CHEBI:15378"/>
        <dbReference type="ChEBI" id="CHEBI:33019"/>
        <dbReference type="ChEBI" id="CHEBI:61555"/>
        <dbReference type="ChEBI" id="CHEBI:246422"/>
        <dbReference type="EC" id="3.6.1.23"/>
    </reaction>
</comment>
<dbReference type="EC" id="3.6.1.23" evidence="2"/>
<protein>
    <recommendedName>
        <fullName evidence="2">dUTP diphosphatase</fullName>
        <ecNumber evidence="2">3.6.1.23</ecNumber>
    </recommendedName>
</protein>
<evidence type="ECO:0000256" key="1">
    <source>
        <dbReference type="ARBA" id="ARBA00006581"/>
    </source>
</evidence>
<accession>A0A089RWI8</accession>
<proteinExistence type="inferred from homology"/>
<keyword evidence="3 7" id="KW-0378">Hydrolase</keyword>
<dbReference type="EMBL" id="CP007646">
    <property type="protein sequence ID" value="AIR10902.1"/>
    <property type="molecule type" value="Genomic_DNA"/>
</dbReference>
<comment type="similarity">
    <text evidence="1">Belongs to the dUTPase family.</text>
</comment>
<dbReference type="RefSeq" id="WP_003700690.1">
    <property type="nucleotide sequence ID" value="NZ_CBCRTQ010000001.1"/>
</dbReference>
<dbReference type="EMBL" id="QAGV01000002">
    <property type="protein sequence ID" value="PTR97562.1"/>
    <property type="molecule type" value="Genomic_DNA"/>
</dbReference>
<evidence type="ECO:0000313" key="10">
    <source>
        <dbReference type="Proteomes" id="UP000244552"/>
    </source>
</evidence>
<name>A0A089RWI8_9LACO</name>
<feature type="domain" description="dUTPase-like" evidence="6">
    <location>
        <begin position="75"/>
        <end position="177"/>
    </location>
</feature>
<evidence type="ECO:0000313" key="9">
    <source>
        <dbReference type="Proteomes" id="UP000029488"/>
    </source>
</evidence>
<dbReference type="Proteomes" id="UP000029488">
    <property type="component" value="Chromosome"/>
</dbReference>
<sequence>MKRGFEVVSKYKDRGVKLPVRMTKNAAGYDFFAAEDFLLPSIWKFNFLKILYTLHKQKNITKTELLEGQKCLKPFLVPTGIKAYMKEDEFLMLANRSSSPLKRSLILPNGVGIIDADYYNNPNNEGEIFVQLVNFGLKDQLIKKGDRIGQGIFLPYLVADNDEGGKETRTGGFGSSGK</sequence>
<dbReference type="SUPFAM" id="SSF51283">
    <property type="entry name" value="dUTPase-like"/>
    <property type="match status" value="1"/>
</dbReference>
<reference evidence="7 9" key="1">
    <citation type="journal article" date="2014" name="BMC Genomics">
        <title>Unusual genome complexity in Lactobacillus salivarius JCM1046.</title>
        <authorList>
            <person name="Raftis E.J."/>
            <person name="Forde B.M."/>
            <person name="Claesson M.J."/>
            <person name="O'Toole P.W."/>
        </authorList>
    </citation>
    <scope>NUCLEOTIDE SEQUENCE [LARGE SCALE GENOMIC DNA]</scope>
    <source>
        <strain evidence="7 9">JCM1046</strain>
    </source>
</reference>
<dbReference type="PANTHER" id="PTHR11241">
    <property type="entry name" value="DEOXYURIDINE 5'-TRIPHOSPHATE NUCLEOTIDOHYDROLASE"/>
    <property type="match status" value="1"/>
</dbReference>
<dbReference type="Gene3D" id="2.70.40.10">
    <property type="match status" value="1"/>
</dbReference>
<dbReference type="GO" id="GO:0000287">
    <property type="term" value="F:magnesium ion binding"/>
    <property type="evidence" value="ECO:0007669"/>
    <property type="project" value="InterPro"/>
</dbReference>
<evidence type="ECO:0000313" key="8">
    <source>
        <dbReference type="EMBL" id="PTR97562.1"/>
    </source>
</evidence>
<dbReference type="PANTHER" id="PTHR11241:SF0">
    <property type="entry name" value="DEOXYURIDINE 5'-TRIPHOSPHATE NUCLEOTIDOHYDROLASE"/>
    <property type="match status" value="1"/>
</dbReference>
<dbReference type="KEGG" id="lsj:LSJ_1231c"/>
<dbReference type="InterPro" id="IPR029054">
    <property type="entry name" value="dUTPase-like"/>
</dbReference>
<evidence type="ECO:0000256" key="4">
    <source>
        <dbReference type="ARBA" id="ARBA00023080"/>
    </source>
</evidence>
<gene>
    <name evidence="7" type="primary">dut</name>
    <name evidence="8" type="ORF">DBP89_03765</name>
    <name evidence="7" type="ORF">LSJ_1231c</name>
</gene>
<keyword evidence="4" id="KW-0546">Nucleotide metabolism</keyword>
<dbReference type="InterPro" id="IPR033704">
    <property type="entry name" value="dUTPase_trimeric"/>
</dbReference>
<organism evidence="7 9">
    <name type="scientific">Ligilactobacillus salivarius</name>
    <dbReference type="NCBI Taxonomy" id="1624"/>
    <lineage>
        <taxon>Bacteria</taxon>
        <taxon>Bacillati</taxon>
        <taxon>Bacillota</taxon>
        <taxon>Bacilli</taxon>
        <taxon>Lactobacillales</taxon>
        <taxon>Lactobacillaceae</taxon>
        <taxon>Ligilactobacillus</taxon>
    </lineage>
</organism>
<evidence type="ECO:0000256" key="5">
    <source>
        <dbReference type="ARBA" id="ARBA00047686"/>
    </source>
</evidence>
<reference evidence="8 10" key="2">
    <citation type="journal article" date="2018" name="Genome Announc.">
        <title>Fifty-Six Draft Genome Sequences of 10 Lactobacillus Species from 22 Commercial Dietary Supplements.</title>
        <authorList>
            <person name="Gangiredla J."/>
            <person name="Barnaba T.J."/>
            <person name="Mammel M.K."/>
            <person name="Lacher D.W."/>
            <person name="Elkins C.A."/>
            <person name="Lampel K.A."/>
            <person name="Whitehouse C.A."/>
            <person name="Tartera C."/>
        </authorList>
    </citation>
    <scope>NUCLEOTIDE SEQUENCE [LARGE SCALE GENOMIC DNA]</scope>
    <source>
        <strain evidence="8 10">DS11_12</strain>
    </source>
</reference>
<dbReference type="CDD" id="cd07557">
    <property type="entry name" value="trimeric_dUTPase"/>
    <property type="match status" value="1"/>
</dbReference>
<dbReference type="InterPro" id="IPR008181">
    <property type="entry name" value="dUTPase"/>
</dbReference>
<evidence type="ECO:0000259" key="6">
    <source>
        <dbReference type="Pfam" id="PF00692"/>
    </source>
</evidence>
<dbReference type="GO" id="GO:0006226">
    <property type="term" value="P:dUMP biosynthetic process"/>
    <property type="evidence" value="ECO:0007669"/>
    <property type="project" value="InterPro"/>
</dbReference>
<evidence type="ECO:0000313" key="7">
    <source>
        <dbReference type="EMBL" id="AIR10902.1"/>
    </source>
</evidence>
<dbReference type="AlphaFoldDB" id="A0A089RWI8"/>
<evidence type="ECO:0000256" key="3">
    <source>
        <dbReference type="ARBA" id="ARBA00022801"/>
    </source>
</evidence>
<dbReference type="Proteomes" id="UP000244552">
    <property type="component" value="Unassembled WGS sequence"/>
</dbReference>